<feature type="transmembrane region" description="Helical" evidence="2">
    <location>
        <begin position="45"/>
        <end position="64"/>
    </location>
</feature>
<keyword evidence="2" id="KW-0472">Membrane</keyword>
<dbReference type="OrthoDB" id="3265004at2759"/>
<sequence length="465" mass="51272">MVIRADIPLDLTGNESAYMFQFLDTQLNCGMLYALLHDMYSRCYIVEYIFAVGWSSMHSAFIGNGKSFRTVYSKLNGMRAFYLEMGITASASTSLTDLYIIWCCWVVWGRRWLIIMLPIFFLLSAMVSKIMVVQMKGRGPTRSFSPFRRSAGGILSSLFTGIVKGIAPTLLVGRIMAGHCARPDDSWQGSMMTSASIMSRSQEHSQTSFWEASPMLDGDLEAQYEISLREPSPTLSSVSVAAGYAHPSADIALETSPHLRNPSLLHDRSSLYEDAILGYAAVDEATVDEGVALKRMEISNGMLDVFIGLSASTLIICTQLYQVFEDNSVGGETPRGLFWQDPIADACVALLMANDNLLLHLWTAVQCNIVRLQGQGEPESKMSIRDDNVAAIEGLALVSPRQMDDTHLLRKGETPLPMPEHTAESISTSSAFPAPSSAEFHIRIIICANKEVGTIEDIRDVNSCW</sequence>
<evidence type="ECO:0000256" key="2">
    <source>
        <dbReference type="SAM" id="Phobius"/>
    </source>
</evidence>
<accession>A0A2H3C997</accession>
<organism evidence="3 4">
    <name type="scientific">Armillaria gallica</name>
    <name type="common">Bulbous honey fungus</name>
    <name type="synonym">Armillaria bulbosa</name>
    <dbReference type="NCBI Taxonomy" id="47427"/>
    <lineage>
        <taxon>Eukaryota</taxon>
        <taxon>Fungi</taxon>
        <taxon>Dikarya</taxon>
        <taxon>Basidiomycota</taxon>
        <taxon>Agaricomycotina</taxon>
        <taxon>Agaricomycetes</taxon>
        <taxon>Agaricomycetidae</taxon>
        <taxon>Agaricales</taxon>
        <taxon>Marasmiineae</taxon>
        <taxon>Physalacriaceae</taxon>
        <taxon>Armillaria</taxon>
    </lineage>
</organism>
<keyword evidence="4" id="KW-1185">Reference proteome</keyword>
<feature type="transmembrane region" description="Helical" evidence="2">
    <location>
        <begin position="114"/>
        <end position="133"/>
    </location>
</feature>
<feature type="region of interest" description="Disordered" evidence="1">
    <location>
        <begin position="411"/>
        <end position="430"/>
    </location>
</feature>
<gene>
    <name evidence="3" type="ORF">ARMGADRAFT_1101165</name>
</gene>
<evidence type="ECO:0000313" key="3">
    <source>
        <dbReference type="EMBL" id="PBK79645.1"/>
    </source>
</evidence>
<keyword evidence="2" id="KW-0812">Transmembrane</keyword>
<dbReference type="InParanoid" id="A0A2H3C997"/>
<feature type="transmembrane region" description="Helical" evidence="2">
    <location>
        <begin position="85"/>
        <end position="108"/>
    </location>
</feature>
<proteinExistence type="predicted"/>
<dbReference type="AlphaFoldDB" id="A0A2H3C997"/>
<evidence type="ECO:0000256" key="1">
    <source>
        <dbReference type="SAM" id="MobiDB-lite"/>
    </source>
</evidence>
<reference evidence="4" key="1">
    <citation type="journal article" date="2017" name="Nat. Ecol. Evol.">
        <title>Genome expansion and lineage-specific genetic innovations in the forest pathogenic fungi Armillaria.</title>
        <authorList>
            <person name="Sipos G."/>
            <person name="Prasanna A.N."/>
            <person name="Walter M.C."/>
            <person name="O'Connor E."/>
            <person name="Balint B."/>
            <person name="Krizsan K."/>
            <person name="Kiss B."/>
            <person name="Hess J."/>
            <person name="Varga T."/>
            <person name="Slot J."/>
            <person name="Riley R."/>
            <person name="Boka B."/>
            <person name="Rigling D."/>
            <person name="Barry K."/>
            <person name="Lee J."/>
            <person name="Mihaltcheva S."/>
            <person name="LaButti K."/>
            <person name="Lipzen A."/>
            <person name="Waldron R."/>
            <person name="Moloney N.M."/>
            <person name="Sperisen C."/>
            <person name="Kredics L."/>
            <person name="Vagvoelgyi C."/>
            <person name="Patrignani A."/>
            <person name="Fitzpatrick D."/>
            <person name="Nagy I."/>
            <person name="Doyle S."/>
            <person name="Anderson J.B."/>
            <person name="Grigoriev I.V."/>
            <person name="Gueldener U."/>
            <person name="Muensterkoetter M."/>
            <person name="Nagy L.G."/>
        </authorList>
    </citation>
    <scope>NUCLEOTIDE SEQUENCE [LARGE SCALE GENOMIC DNA]</scope>
    <source>
        <strain evidence="4">Ar21-2</strain>
    </source>
</reference>
<keyword evidence="2" id="KW-1133">Transmembrane helix</keyword>
<name>A0A2H3C997_ARMGA</name>
<evidence type="ECO:0000313" key="4">
    <source>
        <dbReference type="Proteomes" id="UP000217790"/>
    </source>
</evidence>
<protein>
    <submittedName>
        <fullName evidence="3">Uncharacterized protein</fullName>
    </submittedName>
</protein>
<dbReference type="Proteomes" id="UP000217790">
    <property type="component" value="Unassembled WGS sequence"/>
</dbReference>
<dbReference type="EMBL" id="KZ293766">
    <property type="protein sequence ID" value="PBK79645.1"/>
    <property type="molecule type" value="Genomic_DNA"/>
</dbReference>